<protein>
    <recommendedName>
        <fullName evidence="5">RING-type domain-containing protein</fullName>
    </recommendedName>
</protein>
<dbReference type="SMART" id="SM00184">
    <property type="entry name" value="RING"/>
    <property type="match status" value="1"/>
</dbReference>
<dbReference type="PANTHER" id="PTHR15710">
    <property type="entry name" value="E3 UBIQUITIN-PROTEIN LIGASE PRAJA"/>
    <property type="match status" value="1"/>
</dbReference>
<keyword evidence="3" id="KW-0862">Zinc</keyword>
<dbReference type="GO" id="GO:0008270">
    <property type="term" value="F:zinc ion binding"/>
    <property type="evidence" value="ECO:0007669"/>
    <property type="project" value="UniProtKB-KW"/>
</dbReference>
<comment type="caution">
    <text evidence="6">The sequence shown here is derived from an EMBL/GenBank/DDBJ whole genome shotgun (WGS) entry which is preliminary data.</text>
</comment>
<evidence type="ECO:0000256" key="2">
    <source>
        <dbReference type="ARBA" id="ARBA00022771"/>
    </source>
</evidence>
<dbReference type="Proteomes" id="UP000692954">
    <property type="component" value="Unassembled WGS sequence"/>
</dbReference>
<evidence type="ECO:0000313" key="7">
    <source>
        <dbReference type="Proteomes" id="UP000692954"/>
    </source>
</evidence>
<evidence type="ECO:0000313" key="6">
    <source>
        <dbReference type="EMBL" id="CAD8112111.1"/>
    </source>
</evidence>
<gene>
    <name evidence="6" type="ORF">PSON_ATCC_30995.1.T1000030</name>
</gene>
<evidence type="ECO:0000259" key="5">
    <source>
        <dbReference type="PROSITE" id="PS50089"/>
    </source>
</evidence>
<feature type="domain" description="RING-type" evidence="5">
    <location>
        <begin position="180"/>
        <end position="217"/>
    </location>
</feature>
<accession>A0A8S1QBC7</accession>
<evidence type="ECO:0000256" key="3">
    <source>
        <dbReference type="ARBA" id="ARBA00022833"/>
    </source>
</evidence>
<keyword evidence="7" id="KW-1185">Reference proteome</keyword>
<dbReference type="InterPro" id="IPR001841">
    <property type="entry name" value="Znf_RING"/>
</dbReference>
<dbReference type="OrthoDB" id="9984778at2759"/>
<reference evidence="6" key="1">
    <citation type="submission" date="2021-01" db="EMBL/GenBank/DDBJ databases">
        <authorList>
            <consortium name="Genoscope - CEA"/>
            <person name="William W."/>
        </authorList>
    </citation>
    <scope>NUCLEOTIDE SEQUENCE</scope>
</reference>
<proteinExistence type="predicted"/>
<keyword evidence="2 4" id="KW-0863">Zinc-finger</keyword>
<organism evidence="6 7">
    <name type="scientific">Paramecium sonneborni</name>
    <dbReference type="NCBI Taxonomy" id="65129"/>
    <lineage>
        <taxon>Eukaryota</taxon>
        <taxon>Sar</taxon>
        <taxon>Alveolata</taxon>
        <taxon>Ciliophora</taxon>
        <taxon>Intramacronucleata</taxon>
        <taxon>Oligohymenophorea</taxon>
        <taxon>Peniculida</taxon>
        <taxon>Parameciidae</taxon>
        <taxon>Paramecium</taxon>
    </lineage>
</organism>
<dbReference type="AlphaFoldDB" id="A0A8S1QBC7"/>
<dbReference type="PROSITE" id="PS50089">
    <property type="entry name" value="ZF_RING_2"/>
    <property type="match status" value="1"/>
</dbReference>
<evidence type="ECO:0000256" key="4">
    <source>
        <dbReference type="PROSITE-ProRule" id="PRU00175"/>
    </source>
</evidence>
<name>A0A8S1QBC7_9CILI</name>
<evidence type="ECO:0000256" key="1">
    <source>
        <dbReference type="ARBA" id="ARBA00022723"/>
    </source>
</evidence>
<keyword evidence="1" id="KW-0479">Metal-binding</keyword>
<dbReference type="EMBL" id="CAJJDN010000100">
    <property type="protein sequence ID" value="CAD8112111.1"/>
    <property type="molecule type" value="Genomic_DNA"/>
</dbReference>
<sequence>MKETILDEFENSSSEQCDNVNYLQNDRNQISSYDEVVRFQSQMSENNIRKYQANTLLKSQKESIIDELSGYSDDISSSQFDEINSEENQVDSLNDNSIESIPCRLSGDDYSSSFGDLFDSSSDENSSVISDIEEVNSQTSSRSLSFRREIAEQTRNFHPNKYHKITEYLQSIQKLKFDLCSICIEEDYLRIMKCKHYFHNDCINRWLIEKNNCPNCRSILNSSF</sequence>
<dbReference type="Pfam" id="PF13639">
    <property type="entry name" value="zf-RING_2"/>
    <property type="match status" value="1"/>
</dbReference>